<feature type="domain" description="RCK N-terminal" evidence="7">
    <location>
        <begin position="1"/>
        <end position="116"/>
    </location>
</feature>
<keyword evidence="5" id="KW-0520">NAD</keyword>
<accession>A0A2A2GD29</accession>
<evidence type="ECO:0000256" key="2">
    <source>
        <dbReference type="ARBA" id="ARBA00022448"/>
    </source>
</evidence>
<dbReference type="PANTHER" id="PTHR43833:SF5">
    <property type="entry name" value="TRK SYSTEM POTASSIUM UPTAKE PROTEIN TRKA"/>
    <property type="match status" value="1"/>
</dbReference>
<dbReference type="RefSeq" id="WP_095605761.1">
    <property type="nucleotide sequence ID" value="NZ_NSKE01000003.1"/>
</dbReference>
<dbReference type="PROSITE" id="PS51201">
    <property type="entry name" value="RCK_N"/>
    <property type="match status" value="1"/>
</dbReference>
<keyword evidence="3" id="KW-0633">Potassium transport</keyword>
<reference evidence="9 10" key="1">
    <citation type="submission" date="2017-08" db="EMBL/GenBank/DDBJ databases">
        <title>Aliifodinibius alkalisoli sp. nov., isolated from saline alkaline soil.</title>
        <authorList>
            <person name="Liu D."/>
            <person name="Zhang G."/>
        </authorList>
    </citation>
    <scope>NUCLEOTIDE SEQUENCE [LARGE SCALE GENOMIC DNA]</scope>
    <source>
        <strain evidence="9 10">WN023</strain>
    </source>
</reference>
<dbReference type="EMBL" id="NSKE01000003">
    <property type="protein sequence ID" value="PAU94894.1"/>
    <property type="molecule type" value="Genomic_DNA"/>
</dbReference>
<dbReference type="PROSITE" id="PS51202">
    <property type="entry name" value="RCK_C"/>
    <property type="match status" value="1"/>
</dbReference>
<dbReference type="Proteomes" id="UP000218831">
    <property type="component" value="Unassembled WGS sequence"/>
</dbReference>
<evidence type="ECO:0000256" key="5">
    <source>
        <dbReference type="ARBA" id="ARBA00023027"/>
    </source>
</evidence>
<dbReference type="Pfam" id="PF02080">
    <property type="entry name" value="TrkA_C"/>
    <property type="match status" value="1"/>
</dbReference>
<dbReference type="InterPro" id="IPR006037">
    <property type="entry name" value="RCK_C"/>
</dbReference>
<sequence>MNLIIIGAGRIGRRIIELATSDHHDVVVIEDDEQAAREAAKDFECRVLHEKPTNDEVLKQAAIAEVDVLITTTNDDTVNLTTILIGRQYGVPRLISSVSDPDHIELFRNLTVDVIADPHRLLGEYLYRNALEPSMKGIIQLRGGAELTEIKLDKHSSLVGKTIVDALESEIITNHEIIVAIYRKGGVIIPRGDTQFEIGDGVTILSKKGISNGIFRTVQRQ</sequence>
<gene>
    <name evidence="9" type="ORF">CK503_05345</name>
</gene>
<keyword evidence="4" id="KW-0630">Potassium</keyword>
<name>A0A2A2GD29_9BACT</name>
<dbReference type="InterPro" id="IPR050721">
    <property type="entry name" value="Trk_Ktr_HKT_K-transport"/>
</dbReference>
<feature type="domain" description="RCK C-terminal" evidence="8">
    <location>
        <begin position="133"/>
        <end position="221"/>
    </location>
</feature>
<evidence type="ECO:0000259" key="8">
    <source>
        <dbReference type="PROSITE" id="PS51202"/>
    </source>
</evidence>
<evidence type="ECO:0000256" key="1">
    <source>
        <dbReference type="ARBA" id="ARBA00017378"/>
    </source>
</evidence>
<evidence type="ECO:0000259" key="7">
    <source>
        <dbReference type="PROSITE" id="PS51201"/>
    </source>
</evidence>
<protein>
    <recommendedName>
        <fullName evidence="1">Trk system potassium uptake protein TrkA</fullName>
    </recommendedName>
</protein>
<dbReference type="AlphaFoldDB" id="A0A2A2GD29"/>
<dbReference type="InterPro" id="IPR006036">
    <property type="entry name" value="K_uptake_TrkA"/>
</dbReference>
<evidence type="ECO:0000313" key="9">
    <source>
        <dbReference type="EMBL" id="PAU94894.1"/>
    </source>
</evidence>
<dbReference type="Gene3D" id="3.30.70.1450">
    <property type="entry name" value="Regulator of K+ conductance, C-terminal domain"/>
    <property type="match status" value="1"/>
</dbReference>
<evidence type="ECO:0000256" key="3">
    <source>
        <dbReference type="ARBA" id="ARBA00022538"/>
    </source>
</evidence>
<keyword evidence="2" id="KW-0813">Transport</keyword>
<dbReference type="PANTHER" id="PTHR43833">
    <property type="entry name" value="POTASSIUM CHANNEL PROTEIN 2-RELATED-RELATED"/>
    <property type="match status" value="1"/>
</dbReference>
<dbReference type="Gene3D" id="3.40.50.720">
    <property type="entry name" value="NAD(P)-binding Rossmann-like Domain"/>
    <property type="match status" value="1"/>
</dbReference>
<dbReference type="InterPro" id="IPR036291">
    <property type="entry name" value="NAD(P)-bd_dom_sf"/>
</dbReference>
<dbReference type="GO" id="GO:0015079">
    <property type="term" value="F:potassium ion transmembrane transporter activity"/>
    <property type="evidence" value="ECO:0007669"/>
    <property type="project" value="InterPro"/>
</dbReference>
<dbReference type="SUPFAM" id="SSF116726">
    <property type="entry name" value="TrkA C-terminal domain-like"/>
    <property type="match status" value="1"/>
</dbReference>
<evidence type="ECO:0000256" key="4">
    <source>
        <dbReference type="ARBA" id="ARBA00022958"/>
    </source>
</evidence>
<keyword evidence="10" id="KW-1185">Reference proteome</keyword>
<dbReference type="InterPro" id="IPR003148">
    <property type="entry name" value="RCK_N"/>
</dbReference>
<dbReference type="SUPFAM" id="SSF51735">
    <property type="entry name" value="NAD(P)-binding Rossmann-fold domains"/>
    <property type="match status" value="1"/>
</dbReference>
<organism evidence="9 10">
    <name type="scientific">Fodinibius salipaludis</name>
    <dbReference type="NCBI Taxonomy" id="2032627"/>
    <lineage>
        <taxon>Bacteria</taxon>
        <taxon>Pseudomonadati</taxon>
        <taxon>Balneolota</taxon>
        <taxon>Balneolia</taxon>
        <taxon>Balneolales</taxon>
        <taxon>Balneolaceae</taxon>
        <taxon>Fodinibius</taxon>
    </lineage>
</organism>
<dbReference type="PRINTS" id="PR00335">
    <property type="entry name" value="KUPTAKETRKA"/>
</dbReference>
<evidence type="ECO:0000256" key="6">
    <source>
        <dbReference type="ARBA" id="ARBA00023065"/>
    </source>
</evidence>
<dbReference type="GO" id="GO:0005886">
    <property type="term" value="C:plasma membrane"/>
    <property type="evidence" value="ECO:0007669"/>
    <property type="project" value="InterPro"/>
</dbReference>
<proteinExistence type="predicted"/>
<comment type="caution">
    <text evidence="9">The sequence shown here is derived from an EMBL/GenBank/DDBJ whole genome shotgun (WGS) entry which is preliminary data.</text>
</comment>
<keyword evidence="6" id="KW-0406">Ion transport</keyword>
<evidence type="ECO:0000313" key="10">
    <source>
        <dbReference type="Proteomes" id="UP000218831"/>
    </source>
</evidence>
<dbReference type="Pfam" id="PF02254">
    <property type="entry name" value="TrkA_N"/>
    <property type="match status" value="1"/>
</dbReference>
<dbReference type="OrthoDB" id="9775180at2"/>
<dbReference type="InterPro" id="IPR036721">
    <property type="entry name" value="RCK_C_sf"/>
</dbReference>